<gene>
    <name evidence="3" type="ORF">NLS_LOCUS6095</name>
</gene>
<dbReference type="PANTHER" id="PTHR10513:SF15">
    <property type="entry name" value="NADH DEHYDROGENASE [UBIQUINONE] 1 ALPHA SUBCOMPLEX SUBUNIT 10, MITOCHONDRIAL"/>
    <property type="match status" value="1"/>
</dbReference>
<dbReference type="OrthoDB" id="17400at2759"/>
<keyword evidence="4" id="KW-1185">Reference proteome</keyword>
<dbReference type="InterPro" id="IPR031314">
    <property type="entry name" value="DNK_dom"/>
</dbReference>
<organism evidence="3 4">
    <name type="scientific">Litomosoides sigmodontis</name>
    <name type="common">Filarial nematode worm</name>
    <dbReference type="NCBI Taxonomy" id="42156"/>
    <lineage>
        <taxon>Eukaryota</taxon>
        <taxon>Metazoa</taxon>
        <taxon>Ecdysozoa</taxon>
        <taxon>Nematoda</taxon>
        <taxon>Chromadorea</taxon>
        <taxon>Rhabditida</taxon>
        <taxon>Spirurina</taxon>
        <taxon>Spiruromorpha</taxon>
        <taxon>Filarioidea</taxon>
        <taxon>Onchocercidae</taxon>
        <taxon>Litomosoides</taxon>
    </lineage>
</organism>
<keyword evidence="1" id="KW-1133">Transmembrane helix</keyword>
<evidence type="ECO:0000259" key="2">
    <source>
        <dbReference type="Pfam" id="PF01712"/>
    </source>
</evidence>
<dbReference type="EMBL" id="UYRX01000510">
    <property type="protein sequence ID" value="VDK83192.1"/>
    <property type="molecule type" value="Genomic_DNA"/>
</dbReference>
<dbReference type="AlphaFoldDB" id="A0A3P6T5E1"/>
<dbReference type="GO" id="GO:0005739">
    <property type="term" value="C:mitochondrion"/>
    <property type="evidence" value="ECO:0007669"/>
    <property type="project" value="GOC"/>
</dbReference>
<name>A0A3P6T5E1_LITSI</name>
<reference evidence="3 4" key="1">
    <citation type="submission" date="2018-08" db="EMBL/GenBank/DDBJ databases">
        <authorList>
            <person name="Laetsch R D."/>
            <person name="Stevens L."/>
            <person name="Kumar S."/>
            <person name="Blaxter L. M."/>
        </authorList>
    </citation>
    <scope>NUCLEOTIDE SEQUENCE [LARGE SCALE GENOMIC DNA]</scope>
</reference>
<keyword evidence="1" id="KW-0472">Membrane</keyword>
<dbReference type="Gene3D" id="3.40.50.300">
    <property type="entry name" value="P-loop containing nucleotide triphosphate hydrolases"/>
    <property type="match status" value="1"/>
</dbReference>
<evidence type="ECO:0000313" key="3">
    <source>
        <dbReference type="EMBL" id="VDK83192.1"/>
    </source>
</evidence>
<dbReference type="Pfam" id="PF01712">
    <property type="entry name" value="dNK"/>
    <property type="match status" value="1"/>
</dbReference>
<accession>A0A3P6T5E1</accession>
<sequence>MAGVLCKWMRSSPWPYTSSLPVCSRISQFIGQKRTIVEKSKLKLDPDTYPEPWPYKEKGYRWQHVVFDRTLKRFHENSKLIVVEGNIGSKKSDMARSLADRLGFYFIPEFQMDEILIDRFGNDYRNYYHLFPKSFRLFDMNMFYKDPFNDQTAMMRDRILRCKFDQYLNAIAHIMNTGQGVVLERTPHTDFIFANACRAKNYIGPEYFIYYYIERKNMIPHCQFWPHLVIYLDVPIDKCLENIRQQGNTNKVAIIDQTYLQTIEDSYKDALKEFRRHSEILVYDWTTPGNVDNIVEDIEEMDFDFFEHHKNEVFRTWEDGKNEMDYSIARNFVTDKREAHALAFLGLSQHECGELYQSPREVGRYVQCIHNEILKTPYVYSAIRNNGDKFGWFSKISTFTKGEPWFQYYYKDAHLEDLIGIQEVIADPTHQIYRGDLKCNIVYKDDVVHKWLIMKSELRHNDEKSIQDRFLTLYNVIGYPCTHNSLCGCIKLSPGSKDSKDGELCTIAWTDFQTSNSLANTNPTWLHLIVSIHAATTLSLCIFTVLGYVASIIPMALVVLFVFQTFMSILGLTAIDQNRQDYRSLYVTVNAVTAGSAIIWSIYLLIKMREHSVYVPVVFLIIALFSSKEQQQGSSELKAKNGISEINSEKCAKESRIAAGMEEYPGNEFI</sequence>
<dbReference type="Proteomes" id="UP000277928">
    <property type="component" value="Unassembled WGS sequence"/>
</dbReference>
<feature type="transmembrane region" description="Helical" evidence="1">
    <location>
        <begin position="585"/>
        <end position="606"/>
    </location>
</feature>
<evidence type="ECO:0000313" key="4">
    <source>
        <dbReference type="Proteomes" id="UP000277928"/>
    </source>
</evidence>
<protein>
    <recommendedName>
        <fullName evidence="2">Deoxynucleoside kinase domain-containing protein</fullName>
    </recommendedName>
</protein>
<dbReference type="InterPro" id="IPR027417">
    <property type="entry name" value="P-loop_NTPase"/>
</dbReference>
<dbReference type="GO" id="GO:0006120">
    <property type="term" value="P:mitochondrial electron transport, NADH to ubiquinone"/>
    <property type="evidence" value="ECO:0007669"/>
    <property type="project" value="TreeGrafter"/>
</dbReference>
<proteinExistence type="predicted"/>
<feature type="transmembrane region" description="Helical" evidence="1">
    <location>
        <begin position="552"/>
        <end position="573"/>
    </location>
</feature>
<evidence type="ECO:0000256" key="1">
    <source>
        <dbReference type="SAM" id="Phobius"/>
    </source>
</evidence>
<dbReference type="InterPro" id="IPR050566">
    <property type="entry name" value="Deoxyribonucleoside_kinase"/>
</dbReference>
<feature type="domain" description="Deoxynucleoside kinase" evidence="2">
    <location>
        <begin position="81"/>
        <end position="318"/>
    </location>
</feature>
<dbReference type="SUPFAM" id="SSF52540">
    <property type="entry name" value="P-loop containing nucleoside triphosphate hydrolases"/>
    <property type="match status" value="1"/>
</dbReference>
<dbReference type="PANTHER" id="PTHR10513">
    <property type="entry name" value="DEOXYNUCLEOSIDE KINASE"/>
    <property type="match status" value="1"/>
</dbReference>
<keyword evidence="1" id="KW-0812">Transmembrane</keyword>
<dbReference type="STRING" id="42156.A0A3P6T5E1"/>